<name>A0ABT8M8N4_9EURY</name>
<evidence type="ECO:0008006" key="4">
    <source>
        <dbReference type="Google" id="ProtNLM"/>
    </source>
</evidence>
<gene>
    <name evidence="2" type="ORF">FGU65_05105</name>
</gene>
<keyword evidence="1" id="KW-0472">Membrane</keyword>
<keyword evidence="1" id="KW-0812">Transmembrane</keyword>
<proteinExistence type="predicted"/>
<comment type="caution">
    <text evidence="2">The sequence shown here is derived from an EMBL/GenBank/DDBJ whole genome shotgun (WGS) entry which is preliminary data.</text>
</comment>
<dbReference type="Proteomes" id="UP001168338">
    <property type="component" value="Unassembled WGS sequence"/>
</dbReference>
<sequence>MPDTRALTPGKPLFSAGEVGVVGSYASFFGFLLIATILSYRQIILMLIELLRNGLPDTDITLATVVMMLLFAVVFVVVPAYPVLRDIRSHLQAGNANLALMLVFLVIIYTIALVFQLFHVYQECAAQYPGAPI</sequence>
<feature type="transmembrane region" description="Helical" evidence="1">
    <location>
        <begin position="96"/>
        <end position="118"/>
    </location>
</feature>
<keyword evidence="1" id="KW-1133">Transmembrane helix</keyword>
<reference evidence="2" key="1">
    <citation type="submission" date="2019-05" db="EMBL/GenBank/DDBJ databases">
        <title>Methanoculleus sp. FWC-SCC1, a methanogenic archaeon isolated from deep marine cold seep.</title>
        <authorList>
            <person name="Chen Y.-W."/>
            <person name="Chen S.-C."/>
            <person name="Teng N.-H."/>
            <person name="Lai M.-C."/>
        </authorList>
    </citation>
    <scope>NUCLEOTIDE SEQUENCE</scope>
    <source>
        <strain evidence="2">FWC-SCC1</strain>
    </source>
</reference>
<evidence type="ECO:0000313" key="3">
    <source>
        <dbReference type="Proteomes" id="UP001168338"/>
    </source>
</evidence>
<organism evidence="2 3">
    <name type="scientific">Methanoculleus frigidifontis</name>
    <dbReference type="NCBI Taxonomy" id="2584085"/>
    <lineage>
        <taxon>Archaea</taxon>
        <taxon>Methanobacteriati</taxon>
        <taxon>Methanobacteriota</taxon>
        <taxon>Stenosarchaea group</taxon>
        <taxon>Methanomicrobia</taxon>
        <taxon>Methanomicrobiales</taxon>
        <taxon>Methanomicrobiaceae</taxon>
        <taxon>Methanoculleus</taxon>
    </lineage>
</organism>
<protein>
    <recommendedName>
        <fullName evidence="4">DUF1634 domain-containing protein</fullName>
    </recommendedName>
</protein>
<keyword evidence="3" id="KW-1185">Reference proteome</keyword>
<feature type="transmembrane region" description="Helical" evidence="1">
    <location>
        <begin position="21"/>
        <end position="40"/>
    </location>
</feature>
<accession>A0ABT8M8N4</accession>
<evidence type="ECO:0000313" key="2">
    <source>
        <dbReference type="EMBL" id="MDN7024274.1"/>
    </source>
</evidence>
<evidence type="ECO:0000256" key="1">
    <source>
        <dbReference type="SAM" id="Phobius"/>
    </source>
</evidence>
<dbReference type="RefSeq" id="WP_301663371.1">
    <property type="nucleotide sequence ID" value="NZ_VCYH01000003.1"/>
</dbReference>
<dbReference type="EMBL" id="VCYH01000003">
    <property type="protein sequence ID" value="MDN7024274.1"/>
    <property type="molecule type" value="Genomic_DNA"/>
</dbReference>
<feature type="transmembrane region" description="Helical" evidence="1">
    <location>
        <begin position="60"/>
        <end position="84"/>
    </location>
</feature>